<dbReference type="Proteomes" id="UP000179270">
    <property type="component" value="Unassembled WGS sequence"/>
</dbReference>
<dbReference type="AlphaFoldDB" id="A0A1F7I766"/>
<dbReference type="InterPro" id="IPR002364">
    <property type="entry name" value="Quin_OxRdtase/zeta-crystal_CS"/>
</dbReference>
<dbReference type="GO" id="GO:0008270">
    <property type="term" value="F:zinc ion binding"/>
    <property type="evidence" value="ECO:0007669"/>
    <property type="project" value="InterPro"/>
</dbReference>
<dbReference type="InterPro" id="IPR013154">
    <property type="entry name" value="ADH-like_N"/>
</dbReference>
<name>A0A1F7I766_9BACT</name>
<dbReference type="PANTHER" id="PTHR11695">
    <property type="entry name" value="ALCOHOL DEHYDROGENASE RELATED"/>
    <property type="match status" value="1"/>
</dbReference>
<protein>
    <recommendedName>
        <fullName evidence="2">Enoyl reductase (ER) domain-containing protein</fullName>
    </recommendedName>
</protein>
<dbReference type="STRING" id="1802055.A3A74_08305"/>
<evidence type="ECO:0000259" key="2">
    <source>
        <dbReference type="SMART" id="SM00829"/>
    </source>
</evidence>
<proteinExistence type="predicted"/>
<dbReference type="InterPro" id="IPR020843">
    <property type="entry name" value="ER"/>
</dbReference>
<dbReference type="EMBL" id="MGAF01000057">
    <property type="protein sequence ID" value="OGK39122.1"/>
    <property type="molecule type" value="Genomic_DNA"/>
</dbReference>
<dbReference type="SUPFAM" id="SSF50129">
    <property type="entry name" value="GroES-like"/>
    <property type="match status" value="1"/>
</dbReference>
<dbReference type="PANTHER" id="PTHR11695:SF294">
    <property type="entry name" value="RETICULON-4-INTERACTING PROTEIN 1, MITOCHONDRIAL"/>
    <property type="match status" value="1"/>
</dbReference>
<dbReference type="PROSITE" id="PS01162">
    <property type="entry name" value="QOR_ZETA_CRYSTAL"/>
    <property type="match status" value="1"/>
</dbReference>
<gene>
    <name evidence="3" type="ORF">A3A74_08305</name>
</gene>
<sequence length="320" mass="34467">MKAAQINKYGGYEVFEINNDAPKPTVGEGKVLVEVYAASINPFDKAVRAGFMKNMMPLNFPAILGGDFAGVVKEIGEGVTEFKVGDEVFGSANIFSGGSGSFAEFATAKARNAAIKPKNITFEQVGALPLVGSSAVQALEEHMNLHNDQKILIHGGAGGIGHIAIQLAKTLGAYVVTTVSGNDKDFVKQLGADEVIDYKNEKFEEKIKDPSTGSGQVFDAVFDTVGGEVTNKSLQVLKKGGVLVSMIGEPDAKFAEEREITAIRQGTKVNTKHLERLAQLIENGKIKVNIAKIFPLDQIQDAFKYQEELHSRGKIVLKIR</sequence>
<dbReference type="CDD" id="cd05289">
    <property type="entry name" value="MDR_like_2"/>
    <property type="match status" value="1"/>
</dbReference>
<dbReference type="InterPro" id="IPR011032">
    <property type="entry name" value="GroES-like_sf"/>
</dbReference>
<evidence type="ECO:0000313" key="3">
    <source>
        <dbReference type="EMBL" id="OGK39122.1"/>
    </source>
</evidence>
<evidence type="ECO:0000256" key="1">
    <source>
        <dbReference type="ARBA" id="ARBA00023002"/>
    </source>
</evidence>
<dbReference type="Gene3D" id="3.90.180.10">
    <property type="entry name" value="Medium-chain alcohol dehydrogenases, catalytic domain"/>
    <property type="match status" value="1"/>
</dbReference>
<reference evidence="3 4" key="1">
    <citation type="journal article" date="2016" name="Nat. Commun.">
        <title>Thousands of microbial genomes shed light on interconnected biogeochemical processes in an aquifer system.</title>
        <authorList>
            <person name="Anantharaman K."/>
            <person name="Brown C.T."/>
            <person name="Hug L.A."/>
            <person name="Sharon I."/>
            <person name="Castelle C.J."/>
            <person name="Probst A.J."/>
            <person name="Thomas B.C."/>
            <person name="Singh A."/>
            <person name="Wilkins M.J."/>
            <person name="Karaoz U."/>
            <person name="Brodie E.L."/>
            <person name="Williams K.H."/>
            <person name="Hubbard S.S."/>
            <person name="Banfield J.F."/>
        </authorList>
    </citation>
    <scope>NUCLEOTIDE SEQUENCE [LARGE SCALE GENOMIC DNA]</scope>
</reference>
<keyword evidence="1" id="KW-0560">Oxidoreductase</keyword>
<feature type="domain" description="Enoyl reductase (ER)" evidence="2">
    <location>
        <begin position="10"/>
        <end position="317"/>
    </location>
</feature>
<comment type="caution">
    <text evidence="3">The sequence shown here is derived from an EMBL/GenBank/DDBJ whole genome shotgun (WGS) entry which is preliminary data.</text>
</comment>
<dbReference type="InterPro" id="IPR050700">
    <property type="entry name" value="YIM1/Zinc_Alcohol_DH_Fams"/>
</dbReference>
<dbReference type="SUPFAM" id="SSF51735">
    <property type="entry name" value="NAD(P)-binding Rossmann-fold domains"/>
    <property type="match status" value="1"/>
</dbReference>
<dbReference type="InterPro" id="IPR036291">
    <property type="entry name" value="NAD(P)-bd_dom_sf"/>
</dbReference>
<organism evidence="3 4">
    <name type="scientific">Candidatus Roizmanbacteria bacterium RIFCSPLOWO2_01_FULL_35_13</name>
    <dbReference type="NCBI Taxonomy" id="1802055"/>
    <lineage>
        <taxon>Bacteria</taxon>
        <taxon>Candidatus Roizmaniibacteriota</taxon>
    </lineage>
</organism>
<dbReference type="Gene3D" id="3.40.50.720">
    <property type="entry name" value="NAD(P)-binding Rossmann-like Domain"/>
    <property type="match status" value="1"/>
</dbReference>
<evidence type="ECO:0000313" key="4">
    <source>
        <dbReference type="Proteomes" id="UP000179270"/>
    </source>
</evidence>
<dbReference type="GO" id="GO:0016491">
    <property type="term" value="F:oxidoreductase activity"/>
    <property type="evidence" value="ECO:0007669"/>
    <property type="project" value="UniProtKB-KW"/>
</dbReference>
<accession>A0A1F7I766</accession>
<dbReference type="Pfam" id="PF08240">
    <property type="entry name" value="ADH_N"/>
    <property type="match status" value="1"/>
</dbReference>
<dbReference type="Pfam" id="PF13602">
    <property type="entry name" value="ADH_zinc_N_2"/>
    <property type="match status" value="1"/>
</dbReference>
<dbReference type="SMART" id="SM00829">
    <property type="entry name" value="PKS_ER"/>
    <property type="match status" value="1"/>
</dbReference>